<comment type="similarity">
    <text evidence="4">Belongs to the HypA/HybF family.</text>
</comment>
<keyword evidence="3 4" id="KW-0862">Zinc</keyword>
<dbReference type="PANTHER" id="PTHR34535:SF3">
    <property type="entry name" value="HYDROGENASE MATURATION FACTOR HYPA"/>
    <property type="match status" value="1"/>
</dbReference>
<feature type="region of interest" description="Disordered" evidence="5">
    <location>
        <begin position="116"/>
        <end position="140"/>
    </location>
</feature>
<evidence type="ECO:0000256" key="1">
    <source>
        <dbReference type="ARBA" id="ARBA00022596"/>
    </source>
</evidence>
<evidence type="ECO:0000313" key="6">
    <source>
        <dbReference type="EMBL" id="WRP16520.1"/>
    </source>
</evidence>
<keyword evidence="2 4" id="KW-0479">Metal-binding</keyword>
<proteinExistence type="inferred from homology"/>
<dbReference type="InterPro" id="IPR000688">
    <property type="entry name" value="HypA/HybF"/>
</dbReference>
<dbReference type="Proteomes" id="UP001332192">
    <property type="component" value="Chromosome"/>
</dbReference>
<sequence>MHELSIALEIARIADESAVRAGAARVVRVQVSVGELSGVDPDALAFAWEAARAGWSRCQNARLELCWIELRVFCPQCGVETDPRPHSVACGRCGSLRTRVVAGKELDVVSLEVERDDAADGAGAQPGTVAQRRTGGRPAE</sequence>
<feature type="binding site" evidence="4">
    <location>
        <position position="77"/>
    </location>
    <ligand>
        <name>Zn(2+)</name>
        <dbReference type="ChEBI" id="CHEBI:29105"/>
    </ligand>
</feature>
<gene>
    <name evidence="4" type="primary">hypA</name>
    <name evidence="6" type="ORF">U7230_10500</name>
</gene>
<dbReference type="Gene3D" id="3.30.2320.80">
    <property type="match status" value="1"/>
</dbReference>
<protein>
    <recommendedName>
        <fullName evidence="4">Hydrogenase maturation factor HypA</fullName>
    </recommendedName>
</protein>
<evidence type="ECO:0000256" key="4">
    <source>
        <dbReference type="HAMAP-Rule" id="MF_00213"/>
    </source>
</evidence>
<reference evidence="6 7" key="1">
    <citation type="journal article" date="2024" name="Front. Microbiol.">
        <title>Novel thermophilic genera Geochorda gen. nov. and Carboxydochorda gen. nov. from the deep terrestrial subsurface reveal the ecophysiological diversity in the class Limnochordia.</title>
        <authorList>
            <person name="Karnachuk O.V."/>
            <person name="Lukina A.P."/>
            <person name="Avakyan M.R."/>
            <person name="Kadnikov V.V."/>
            <person name="Begmatov S."/>
            <person name="Beletsky A.V."/>
            <person name="Vlasova K.G."/>
            <person name="Novikov A.A."/>
            <person name="Shcherbakova V.A."/>
            <person name="Mardanov A.V."/>
            <person name="Ravin N.V."/>
        </authorList>
    </citation>
    <scope>NUCLEOTIDE SEQUENCE [LARGE SCALE GENOMIC DNA]</scope>
    <source>
        <strain evidence="6 7">L945</strain>
    </source>
</reference>
<organism evidence="6 7">
    <name type="scientific">Carboxydichorda subterranea</name>
    <dbReference type="NCBI Taxonomy" id="3109565"/>
    <lineage>
        <taxon>Bacteria</taxon>
        <taxon>Bacillati</taxon>
        <taxon>Bacillota</taxon>
        <taxon>Limnochordia</taxon>
        <taxon>Limnochordales</taxon>
        <taxon>Geochordaceae</taxon>
        <taxon>Carboxydichorda</taxon>
    </lineage>
</organism>
<comment type="function">
    <text evidence="4">Involved in the maturation of [NiFe] hydrogenases. Required for nickel insertion into the metal center of the hydrogenase.</text>
</comment>
<evidence type="ECO:0000256" key="3">
    <source>
        <dbReference type="ARBA" id="ARBA00022833"/>
    </source>
</evidence>
<feature type="binding site" evidence="4">
    <location>
        <position position="90"/>
    </location>
    <ligand>
        <name>Zn(2+)</name>
        <dbReference type="ChEBI" id="CHEBI:29105"/>
    </ligand>
</feature>
<dbReference type="EMBL" id="CP141615">
    <property type="protein sequence ID" value="WRP16520.1"/>
    <property type="molecule type" value="Genomic_DNA"/>
</dbReference>
<feature type="binding site" evidence="4">
    <location>
        <position position="93"/>
    </location>
    <ligand>
        <name>Zn(2+)</name>
        <dbReference type="ChEBI" id="CHEBI:29105"/>
    </ligand>
</feature>
<keyword evidence="7" id="KW-1185">Reference proteome</keyword>
<dbReference type="Pfam" id="PF01155">
    <property type="entry name" value="HypA"/>
    <property type="match status" value="1"/>
</dbReference>
<dbReference type="PIRSF" id="PIRSF004761">
    <property type="entry name" value="Hydrgn_mat_HypA"/>
    <property type="match status" value="1"/>
</dbReference>
<dbReference type="RefSeq" id="WP_324715793.1">
    <property type="nucleotide sequence ID" value="NZ_CP141615.1"/>
</dbReference>
<feature type="binding site" evidence="4">
    <location>
        <position position="74"/>
    </location>
    <ligand>
        <name>Zn(2+)</name>
        <dbReference type="ChEBI" id="CHEBI:29105"/>
    </ligand>
</feature>
<name>A0ABZ1BVJ3_9FIRM</name>
<evidence type="ECO:0000256" key="5">
    <source>
        <dbReference type="SAM" id="MobiDB-lite"/>
    </source>
</evidence>
<dbReference type="HAMAP" id="MF_00213">
    <property type="entry name" value="HypA_HybF"/>
    <property type="match status" value="1"/>
</dbReference>
<feature type="binding site" evidence="4">
    <location>
        <position position="2"/>
    </location>
    <ligand>
        <name>Ni(2+)</name>
        <dbReference type="ChEBI" id="CHEBI:49786"/>
    </ligand>
</feature>
<evidence type="ECO:0000313" key="7">
    <source>
        <dbReference type="Proteomes" id="UP001332192"/>
    </source>
</evidence>
<accession>A0ABZ1BVJ3</accession>
<evidence type="ECO:0000256" key="2">
    <source>
        <dbReference type="ARBA" id="ARBA00022723"/>
    </source>
</evidence>
<keyword evidence="1 4" id="KW-0533">Nickel</keyword>
<dbReference type="PANTHER" id="PTHR34535">
    <property type="entry name" value="HYDROGENASE MATURATION FACTOR HYPA"/>
    <property type="match status" value="1"/>
</dbReference>